<reference evidence="2 3" key="1">
    <citation type="journal article" date="2019" name="Nat. Ecol. Evol.">
        <title>Megaphylogeny resolves global patterns of mushroom evolution.</title>
        <authorList>
            <person name="Varga T."/>
            <person name="Krizsan K."/>
            <person name="Foldi C."/>
            <person name="Dima B."/>
            <person name="Sanchez-Garcia M."/>
            <person name="Sanchez-Ramirez S."/>
            <person name="Szollosi G.J."/>
            <person name="Szarkandi J.G."/>
            <person name="Papp V."/>
            <person name="Albert L."/>
            <person name="Andreopoulos W."/>
            <person name="Angelini C."/>
            <person name="Antonin V."/>
            <person name="Barry K.W."/>
            <person name="Bougher N.L."/>
            <person name="Buchanan P."/>
            <person name="Buyck B."/>
            <person name="Bense V."/>
            <person name="Catcheside P."/>
            <person name="Chovatia M."/>
            <person name="Cooper J."/>
            <person name="Damon W."/>
            <person name="Desjardin D."/>
            <person name="Finy P."/>
            <person name="Geml J."/>
            <person name="Haridas S."/>
            <person name="Hughes K."/>
            <person name="Justo A."/>
            <person name="Karasinski D."/>
            <person name="Kautmanova I."/>
            <person name="Kiss B."/>
            <person name="Kocsube S."/>
            <person name="Kotiranta H."/>
            <person name="LaButti K.M."/>
            <person name="Lechner B.E."/>
            <person name="Liimatainen K."/>
            <person name="Lipzen A."/>
            <person name="Lukacs Z."/>
            <person name="Mihaltcheva S."/>
            <person name="Morgado L.N."/>
            <person name="Niskanen T."/>
            <person name="Noordeloos M.E."/>
            <person name="Ohm R.A."/>
            <person name="Ortiz-Santana B."/>
            <person name="Ovrebo C."/>
            <person name="Racz N."/>
            <person name="Riley R."/>
            <person name="Savchenko A."/>
            <person name="Shiryaev A."/>
            <person name="Soop K."/>
            <person name="Spirin V."/>
            <person name="Szebenyi C."/>
            <person name="Tomsovsky M."/>
            <person name="Tulloss R.E."/>
            <person name="Uehling J."/>
            <person name="Grigoriev I.V."/>
            <person name="Vagvolgyi C."/>
            <person name="Papp T."/>
            <person name="Martin F.M."/>
            <person name="Miettinen O."/>
            <person name="Hibbett D.S."/>
            <person name="Nagy L.G."/>
        </authorList>
    </citation>
    <scope>NUCLEOTIDE SEQUENCE [LARGE SCALE GENOMIC DNA]</scope>
    <source>
        <strain evidence="2 3">CBS 121175</strain>
    </source>
</reference>
<sequence>MPGLVAAPTTNTVAHGDRASHTQPGPTSFVIRRLNTSQLIQESELLLDDGQRHIHALRTIAPGVRATLYVEQAEDNPGPKLYLAKSKGSPITSYGGGGLCS</sequence>
<dbReference type="AlphaFoldDB" id="A0A5C3KK75"/>
<keyword evidence="3" id="KW-1185">Reference proteome</keyword>
<evidence type="ECO:0000256" key="1">
    <source>
        <dbReference type="SAM" id="MobiDB-lite"/>
    </source>
</evidence>
<organism evidence="2 3">
    <name type="scientific">Coprinopsis marcescibilis</name>
    <name type="common">Agaric fungus</name>
    <name type="synonym">Psathyrella marcescibilis</name>
    <dbReference type="NCBI Taxonomy" id="230819"/>
    <lineage>
        <taxon>Eukaryota</taxon>
        <taxon>Fungi</taxon>
        <taxon>Dikarya</taxon>
        <taxon>Basidiomycota</taxon>
        <taxon>Agaricomycotina</taxon>
        <taxon>Agaricomycetes</taxon>
        <taxon>Agaricomycetidae</taxon>
        <taxon>Agaricales</taxon>
        <taxon>Agaricineae</taxon>
        <taxon>Psathyrellaceae</taxon>
        <taxon>Coprinopsis</taxon>
    </lineage>
</organism>
<evidence type="ECO:0000313" key="2">
    <source>
        <dbReference type="EMBL" id="TFK20739.1"/>
    </source>
</evidence>
<evidence type="ECO:0000313" key="3">
    <source>
        <dbReference type="Proteomes" id="UP000307440"/>
    </source>
</evidence>
<accession>A0A5C3KK75</accession>
<name>A0A5C3KK75_COPMA</name>
<protein>
    <submittedName>
        <fullName evidence="2">Uncharacterized protein</fullName>
    </submittedName>
</protein>
<dbReference type="EMBL" id="ML210289">
    <property type="protein sequence ID" value="TFK20739.1"/>
    <property type="molecule type" value="Genomic_DNA"/>
</dbReference>
<proteinExistence type="predicted"/>
<feature type="region of interest" description="Disordered" evidence="1">
    <location>
        <begin position="1"/>
        <end position="26"/>
    </location>
</feature>
<dbReference type="Proteomes" id="UP000307440">
    <property type="component" value="Unassembled WGS sequence"/>
</dbReference>
<gene>
    <name evidence="2" type="ORF">FA15DRAFT_112932</name>
</gene>